<dbReference type="Gene3D" id="3.40.50.720">
    <property type="entry name" value="NAD(P)-binding Rossmann-like Domain"/>
    <property type="match status" value="1"/>
</dbReference>
<name>A0A2X2Y8X2_9ACTO</name>
<evidence type="ECO:0000313" key="2">
    <source>
        <dbReference type="Proteomes" id="UP000250245"/>
    </source>
</evidence>
<accession>A0A2X2Y8X2</accession>
<evidence type="ECO:0000313" key="1">
    <source>
        <dbReference type="EMBL" id="SQB64262.1"/>
    </source>
</evidence>
<dbReference type="GeneID" id="55564262"/>
<dbReference type="Proteomes" id="UP000250245">
    <property type="component" value="Unassembled WGS sequence"/>
</dbReference>
<evidence type="ECO:0008006" key="3">
    <source>
        <dbReference type="Google" id="ProtNLM"/>
    </source>
</evidence>
<dbReference type="AlphaFoldDB" id="A0A2X2Y8X2"/>
<proteinExistence type="predicted"/>
<sequence>MKLNEGIHLVRLPDGSVELCAGLETMFHFPQCSEKEFQLLQRLVAGCTRPDLSDFAKACRIPLTRVSEMLRTLADAELLQLRNPRLYGGPDDGFWSRVGGAKMRRTYRLRQKLSVSLNRADRMAQLLAVELGAAGIGKIQVPTSTRSPEPDLETAPHPRLTTKDLVEQRRRHATVTTQRIAADLAVQFSWGIPDPVAAQKAMQTNQSFLAVVAGHDFVEVGPLVVPGLTPCTSCLALHQATAVTHLAERAANLHWAAFPRVETALAGVGAAIAAAQALAFLDCRALHPGDVTRISVDGAVTTRHFESHPECDCSYLPMELDVPPEPAFAKRARTVPAA</sequence>
<reference evidence="1 2" key="1">
    <citation type="submission" date="2018-06" db="EMBL/GenBank/DDBJ databases">
        <authorList>
            <consortium name="Pathogen Informatics"/>
            <person name="Doyle S."/>
        </authorList>
    </citation>
    <scope>NUCLEOTIDE SEQUENCE [LARGE SCALE GENOMIC DNA]</scope>
    <source>
        <strain evidence="1 2">NCTC11820</strain>
    </source>
</reference>
<dbReference type="RefSeq" id="WP_013188579.1">
    <property type="nucleotide sequence ID" value="NZ_CP068112.1"/>
</dbReference>
<protein>
    <recommendedName>
        <fullName evidence="3">Bacteriocin biosynthesis cyclodehydratase domain</fullName>
    </recommendedName>
</protein>
<organism evidence="1 2">
    <name type="scientific">Mobiluncus curtisii</name>
    <dbReference type="NCBI Taxonomy" id="2051"/>
    <lineage>
        <taxon>Bacteria</taxon>
        <taxon>Bacillati</taxon>
        <taxon>Actinomycetota</taxon>
        <taxon>Actinomycetes</taxon>
        <taxon>Actinomycetales</taxon>
        <taxon>Actinomycetaceae</taxon>
        <taxon>Mobiluncus</taxon>
    </lineage>
</organism>
<dbReference type="EMBL" id="UASJ01000001">
    <property type="protein sequence ID" value="SQB64262.1"/>
    <property type="molecule type" value="Genomic_DNA"/>
</dbReference>
<gene>
    <name evidence="1" type="ORF">NCTC11820_00596</name>
</gene>